<sequence>MLFLVGHRTKHIAFGHIQSRERKSNNSEKKIRKGIICHASEEECICGLAGHDDGDDGGDEDVEDQMQCVGPVTNFRCQFGMMFLRGGFVGVEARDNFGINAKF</sequence>
<dbReference type="ExpressionAtlas" id="Q2HT25">
    <property type="expression patterns" value="differential"/>
</dbReference>
<gene>
    <name evidence="1" type="ORF">MtrDRAFT_AC150798g24v2</name>
</gene>
<proteinExistence type="predicted"/>
<protein>
    <submittedName>
        <fullName evidence="1">Uncharacterized protein</fullName>
    </submittedName>
</protein>
<name>Q2HT25_MEDTR</name>
<accession>Q2HT25</accession>
<evidence type="ECO:0000313" key="1">
    <source>
        <dbReference type="EMBL" id="ABD33019.1"/>
    </source>
</evidence>
<organism evidence="1">
    <name type="scientific">Medicago truncatula</name>
    <name type="common">Barrel medic</name>
    <name type="synonym">Medicago tribuloides</name>
    <dbReference type="NCBI Taxonomy" id="3880"/>
    <lineage>
        <taxon>Eukaryota</taxon>
        <taxon>Viridiplantae</taxon>
        <taxon>Streptophyta</taxon>
        <taxon>Embryophyta</taxon>
        <taxon>Tracheophyta</taxon>
        <taxon>Spermatophyta</taxon>
        <taxon>Magnoliopsida</taxon>
        <taxon>eudicotyledons</taxon>
        <taxon>Gunneridae</taxon>
        <taxon>Pentapetalae</taxon>
        <taxon>rosids</taxon>
        <taxon>fabids</taxon>
        <taxon>Fabales</taxon>
        <taxon>Fabaceae</taxon>
        <taxon>Papilionoideae</taxon>
        <taxon>50 kb inversion clade</taxon>
        <taxon>NPAAA clade</taxon>
        <taxon>Hologalegina</taxon>
        <taxon>IRL clade</taxon>
        <taxon>Trifolieae</taxon>
        <taxon>Medicago</taxon>
    </lineage>
</organism>
<reference evidence="1" key="1">
    <citation type="submission" date="2005-04" db="EMBL/GenBank/DDBJ databases">
        <authorList>
            <person name="Town C.D."/>
        </authorList>
    </citation>
    <scope>NUCLEOTIDE SEQUENCE</scope>
</reference>
<reference evidence="1" key="2">
    <citation type="submission" date="2007-03" db="EMBL/GenBank/DDBJ databases">
        <authorList>
            <consortium name="The International Medicago Genome Annotation Group"/>
        </authorList>
    </citation>
    <scope>NUCLEOTIDE SEQUENCE</scope>
</reference>
<dbReference type="AlphaFoldDB" id="Q2HT25"/>
<dbReference type="EMBL" id="AC150798">
    <property type="protein sequence ID" value="ABD33019.1"/>
    <property type="molecule type" value="Genomic_DNA"/>
</dbReference>